<dbReference type="InterPro" id="IPR051203">
    <property type="entry name" value="Polysaccharide_Synthase-Rel"/>
</dbReference>
<sequence>MENVYKGKRILITGAAGTIGSVLINKLLQQDVKEVKALDNNESELFYLNDQYRKEPRYNGFYADIRDLDRLKYLAKNIDIILHAAAMKHVIISELSPFDAVKTNAEGTLNVISAALESPSVNRVIYTSSDKAVNSTNVMGTTKLLGERLMTSAANLKGTRNIIFSSTRFGNVIGSRGSVVPIFYKQIKEGKNLTITDERMTRFFMTAEEAVNLVIEASLLAKGGEVFITKMPVMRIMDLAAAMVNLVAPKFGRRPEDIEIEFIGAKPGEKLYEELMTEEETARTYELQHMFMVKPSIPPIYEHIDYDCYETIISKEVDRPYISSTEQHMSVDDIKNYLIRNNILACLESGGHIAASSRKESSSHSYFYQEATNISDVSEF</sequence>
<evidence type="ECO:0000256" key="1">
    <source>
        <dbReference type="ARBA" id="ARBA00007430"/>
    </source>
</evidence>
<dbReference type="SUPFAM" id="SSF51735">
    <property type="entry name" value="NAD(P)-binding Rossmann-fold domains"/>
    <property type="match status" value="1"/>
</dbReference>
<dbReference type="PATRIC" id="fig|29423.5.peg.2042"/>
<dbReference type="Gene3D" id="3.40.50.720">
    <property type="entry name" value="NAD(P)-binding Rossmann-like Domain"/>
    <property type="match status" value="1"/>
</dbReference>
<comment type="caution">
    <text evidence="3">The sequence shown here is derived from an EMBL/GenBank/DDBJ whole genome shotgun (WGS) entry which is preliminary data.</text>
</comment>
<dbReference type="AlphaFoldDB" id="A0A0W0X148"/>
<comment type="similarity">
    <text evidence="1">Belongs to the polysaccharide synthase family.</text>
</comment>
<dbReference type="PANTHER" id="PTHR43318:SF2">
    <property type="entry name" value="UDP-N-ACETYLGLUCOSAMINE 4,6-DEHYDRATASE (INVERTING)"/>
    <property type="match status" value="1"/>
</dbReference>
<feature type="domain" description="Polysaccharide biosynthesis protein CapD-like" evidence="2">
    <location>
        <begin position="10"/>
        <end position="294"/>
    </location>
</feature>
<evidence type="ECO:0000313" key="4">
    <source>
        <dbReference type="Proteomes" id="UP000054858"/>
    </source>
</evidence>
<dbReference type="PANTHER" id="PTHR43318">
    <property type="entry name" value="UDP-N-ACETYLGLUCOSAMINE 4,6-DEHYDRATASE"/>
    <property type="match status" value="1"/>
</dbReference>
<proteinExistence type="inferred from homology"/>
<dbReference type="CDD" id="cd05237">
    <property type="entry name" value="UDP_invert_4-6DH_SDR_e"/>
    <property type="match status" value="1"/>
</dbReference>
<protein>
    <submittedName>
        <fullName evidence="3">NAD dependent epimerase/dehydratase</fullName>
    </submittedName>
</protein>
<reference evidence="3 4" key="1">
    <citation type="submission" date="2015-11" db="EMBL/GenBank/DDBJ databases">
        <title>Genomic analysis of 38 Legionella species identifies large and diverse effector repertoires.</title>
        <authorList>
            <person name="Burstein D."/>
            <person name="Amaro F."/>
            <person name="Zusman T."/>
            <person name="Lifshitz Z."/>
            <person name="Cohen O."/>
            <person name="Gilbert J.A."/>
            <person name="Pupko T."/>
            <person name="Shuman H.A."/>
            <person name="Segal G."/>
        </authorList>
    </citation>
    <scope>NUCLEOTIDE SEQUENCE [LARGE SCALE GENOMIC DNA]</scope>
    <source>
        <strain evidence="3 4">Oak Ridge-10</strain>
    </source>
</reference>
<dbReference type="Pfam" id="PF02719">
    <property type="entry name" value="Polysacc_synt_2"/>
    <property type="match status" value="1"/>
</dbReference>
<dbReference type="Proteomes" id="UP000054858">
    <property type="component" value="Unassembled WGS sequence"/>
</dbReference>
<accession>A0A0W0X148</accession>
<dbReference type="EMBL" id="LNYP01000029">
    <property type="protein sequence ID" value="KTD38269.1"/>
    <property type="molecule type" value="Genomic_DNA"/>
</dbReference>
<evidence type="ECO:0000259" key="2">
    <source>
        <dbReference type="Pfam" id="PF02719"/>
    </source>
</evidence>
<gene>
    <name evidence="3" type="ORF">Loak_1945</name>
</gene>
<dbReference type="InterPro" id="IPR036291">
    <property type="entry name" value="NAD(P)-bd_dom_sf"/>
</dbReference>
<dbReference type="RefSeq" id="WP_025384650.1">
    <property type="nucleotide sequence ID" value="NZ_LCUA01000003.1"/>
</dbReference>
<dbReference type="InterPro" id="IPR003869">
    <property type="entry name" value="Polysac_CapD-like"/>
</dbReference>
<organism evidence="3 4">
    <name type="scientific">Legionella oakridgensis</name>
    <dbReference type="NCBI Taxonomy" id="29423"/>
    <lineage>
        <taxon>Bacteria</taxon>
        <taxon>Pseudomonadati</taxon>
        <taxon>Pseudomonadota</taxon>
        <taxon>Gammaproteobacteria</taxon>
        <taxon>Legionellales</taxon>
        <taxon>Legionellaceae</taxon>
        <taxon>Legionella</taxon>
    </lineage>
</organism>
<evidence type="ECO:0000313" key="3">
    <source>
        <dbReference type="EMBL" id="KTD38269.1"/>
    </source>
</evidence>
<name>A0A0W0X148_9GAMM</name>